<keyword evidence="2" id="KW-0472">Membrane</keyword>
<reference evidence="3 4" key="1">
    <citation type="submission" date="2018-04" db="EMBL/GenBank/DDBJ databases">
        <authorList>
            <person name="Go L.Y."/>
            <person name="Mitchell J.A."/>
        </authorList>
    </citation>
    <scope>NUCLEOTIDE SEQUENCE [LARGE SCALE GENOMIC DNA]</scope>
    <source>
        <strain evidence="3">ULC066bin1</strain>
    </source>
</reference>
<organism evidence="3 4">
    <name type="scientific">Pseudanabaena frigida</name>
    <dbReference type="NCBI Taxonomy" id="945775"/>
    <lineage>
        <taxon>Bacteria</taxon>
        <taxon>Bacillati</taxon>
        <taxon>Cyanobacteriota</taxon>
        <taxon>Cyanophyceae</taxon>
        <taxon>Pseudanabaenales</taxon>
        <taxon>Pseudanabaenaceae</taxon>
        <taxon>Pseudanabaena</taxon>
    </lineage>
</organism>
<comment type="caution">
    <text evidence="3">The sequence shown here is derived from an EMBL/GenBank/DDBJ whole genome shotgun (WGS) entry which is preliminary data.</text>
</comment>
<evidence type="ECO:0000313" key="3">
    <source>
        <dbReference type="EMBL" id="PZO35361.1"/>
    </source>
</evidence>
<evidence type="ECO:0000256" key="1">
    <source>
        <dbReference type="SAM" id="MobiDB-lite"/>
    </source>
</evidence>
<dbReference type="AlphaFoldDB" id="A0A2W4XHQ1"/>
<keyword evidence="2" id="KW-1133">Transmembrane helix</keyword>
<proteinExistence type="predicted"/>
<protein>
    <submittedName>
        <fullName evidence="3">Uncharacterized protein</fullName>
    </submittedName>
</protein>
<evidence type="ECO:0000256" key="2">
    <source>
        <dbReference type="SAM" id="Phobius"/>
    </source>
</evidence>
<gene>
    <name evidence="3" type="ORF">DCF19_24100</name>
</gene>
<evidence type="ECO:0000313" key="4">
    <source>
        <dbReference type="Proteomes" id="UP000249467"/>
    </source>
</evidence>
<dbReference type="Proteomes" id="UP000249467">
    <property type="component" value="Unassembled WGS sequence"/>
</dbReference>
<feature type="compositionally biased region" description="Polar residues" evidence="1">
    <location>
        <begin position="143"/>
        <end position="163"/>
    </location>
</feature>
<feature type="transmembrane region" description="Helical" evidence="2">
    <location>
        <begin position="51"/>
        <end position="72"/>
    </location>
</feature>
<reference evidence="3 4" key="2">
    <citation type="submission" date="2018-06" db="EMBL/GenBank/DDBJ databases">
        <title>Metagenomic assembly of (sub)arctic Cyanobacteria and their associated microbiome from non-axenic cultures.</title>
        <authorList>
            <person name="Baurain D."/>
        </authorList>
    </citation>
    <scope>NUCLEOTIDE SEQUENCE [LARGE SCALE GENOMIC DNA]</scope>
    <source>
        <strain evidence="3">ULC066bin1</strain>
    </source>
</reference>
<dbReference type="EMBL" id="QBML01000062">
    <property type="protein sequence ID" value="PZO35361.1"/>
    <property type="molecule type" value="Genomic_DNA"/>
</dbReference>
<accession>A0A2W4XHQ1</accession>
<name>A0A2W4XHQ1_9CYAN</name>
<sequence length="163" mass="17692">MNPQSNHSSLGGNLSSISAIASPVPNATNTYSQAVADNVQRKKQKYYRAKATEAIVVIAVNVALCVAAIAAITKLLPYQSSQKDRLDEITTEVNSVEQRVNGLREQLPQTLNSGKAQELLLRKQGWIKNNQMTIKLLDPSEIASPSSDGLMPTTTTAQKFKNP</sequence>
<feature type="region of interest" description="Disordered" evidence="1">
    <location>
        <begin position="141"/>
        <end position="163"/>
    </location>
</feature>
<keyword evidence="2" id="KW-0812">Transmembrane</keyword>